<dbReference type="SUPFAM" id="SSF48179">
    <property type="entry name" value="6-phosphogluconate dehydrogenase C-terminal domain-like"/>
    <property type="match status" value="1"/>
</dbReference>
<accession>A0A261VCE5</accession>
<evidence type="ECO:0000259" key="2">
    <source>
        <dbReference type="Pfam" id="PF00725"/>
    </source>
</evidence>
<dbReference type="Proteomes" id="UP000216429">
    <property type="component" value="Unassembled WGS sequence"/>
</dbReference>
<dbReference type="GO" id="GO:0070403">
    <property type="term" value="F:NAD+ binding"/>
    <property type="evidence" value="ECO:0007669"/>
    <property type="project" value="InterPro"/>
</dbReference>
<keyword evidence="5" id="KW-1185">Reference proteome</keyword>
<dbReference type="Pfam" id="PF00725">
    <property type="entry name" value="3HCDH"/>
    <property type="match status" value="1"/>
</dbReference>
<evidence type="ECO:0000313" key="5">
    <source>
        <dbReference type="Proteomes" id="UP000216429"/>
    </source>
</evidence>
<dbReference type="Gene3D" id="3.40.50.720">
    <property type="entry name" value="NAD(P)-binding Rossmann-like Domain"/>
    <property type="match status" value="1"/>
</dbReference>
<dbReference type="InterPro" id="IPR006108">
    <property type="entry name" value="3HC_DH_C"/>
</dbReference>
<dbReference type="SUPFAM" id="SSF51735">
    <property type="entry name" value="NAD(P)-binding Rossmann-fold domains"/>
    <property type="match status" value="1"/>
</dbReference>
<evidence type="ECO:0000256" key="1">
    <source>
        <dbReference type="ARBA" id="ARBA00023002"/>
    </source>
</evidence>
<dbReference type="PANTHER" id="PTHR48075">
    <property type="entry name" value="3-HYDROXYACYL-COA DEHYDROGENASE FAMILY PROTEIN"/>
    <property type="match status" value="1"/>
</dbReference>
<dbReference type="PANTHER" id="PTHR48075:SF5">
    <property type="entry name" value="3-HYDROXYBUTYRYL-COA DEHYDROGENASE"/>
    <property type="match status" value="1"/>
</dbReference>
<proteinExistence type="predicted"/>
<comment type="caution">
    <text evidence="4">The sequence shown here is derived from an EMBL/GenBank/DDBJ whole genome shotgun (WGS) entry which is preliminary data.</text>
</comment>
<evidence type="ECO:0000259" key="3">
    <source>
        <dbReference type="Pfam" id="PF02737"/>
    </source>
</evidence>
<dbReference type="InterPro" id="IPR029752">
    <property type="entry name" value="D-isomer_DH_CS1"/>
</dbReference>
<dbReference type="InterPro" id="IPR036291">
    <property type="entry name" value="NAD(P)-bd_dom_sf"/>
</dbReference>
<reference evidence="5" key="1">
    <citation type="submission" date="2017-05" db="EMBL/GenBank/DDBJ databases">
        <title>Complete and WGS of Bordetella genogroups.</title>
        <authorList>
            <person name="Spilker T."/>
            <person name="Lipuma J."/>
        </authorList>
    </citation>
    <scope>NUCLEOTIDE SEQUENCE [LARGE SCALE GENOMIC DNA]</scope>
    <source>
        <strain evidence="5">AU6712</strain>
    </source>
</reference>
<protein>
    <submittedName>
        <fullName evidence="4">3-hydroxyacyl-CoA dehydrogenase</fullName>
    </submittedName>
</protein>
<feature type="domain" description="3-hydroxyacyl-CoA dehydrogenase NAD binding" evidence="3">
    <location>
        <begin position="21"/>
        <end position="195"/>
    </location>
</feature>
<name>A0A261VCE5_9BORD</name>
<dbReference type="EMBL" id="NEVU01000003">
    <property type="protein sequence ID" value="OZI71816.1"/>
    <property type="molecule type" value="Genomic_DNA"/>
</dbReference>
<dbReference type="PROSITE" id="PS00065">
    <property type="entry name" value="D_2_HYDROXYACID_DH_1"/>
    <property type="match status" value="1"/>
</dbReference>
<gene>
    <name evidence="4" type="ORF">CAL22_18665</name>
</gene>
<dbReference type="InterPro" id="IPR006176">
    <property type="entry name" value="3-OHacyl-CoA_DH_NAD-bd"/>
</dbReference>
<evidence type="ECO:0000313" key="4">
    <source>
        <dbReference type="EMBL" id="OZI71816.1"/>
    </source>
</evidence>
<dbReference type="Pfam" id="PF02737">
    <property type="entry name" value="3HCDH_N"/>
    <property type="match status" value="1"/>
</dbReference>
<dbReference type="InterPro" id="IPR013328">
    <property type="entry name" value="6PGD_dom2"/>
</dbReference>
<sequence length="328" mass="34886">MKNAAAGDLMFTLTELQQRPAAIVGLGQIGMSWAAYFAARGFAVRATDPDPEAAGRTRAYVAKVWPVLVELGLVTPAGAPDRISFHATVTEAVAGCGWIQENAPEVEALKIELLAQIDAAAEAGAIIASSTSALAMSVMQSACTRPQRCLTAHPFNPPHLVPLVELVGGKATAPAALDLAADFYRAIGREPIRLRREIYGHVANRLQYVIFNEAARLVLDGVASVEDVDRAITWGPGMRWPFVGPFMTFHMAGGDAGMAGAFAKFAARDASSTDRSKRISLGEQERGQLHDGACAAQQGLSMQALEARRDRLLVELLKVKAEIAALGN</sequence>
<dbReference type="AlphaFoldDB" id="A0A261VCE5"/>
<dbReference type="GO" id="GO:0006631">
    <property type="term" value="P:fatty acid metabolic process"/>
    <property type="evidence" value="ECO:0007669"/>
    <property type="project" value="InterPro"/>
</dbReference>
<dbReference type="Gene3D" id="1.10.1040.10">
    <property type="entry name" value="N-(1-d-carboxylethyl)-l-norvaline Dehydrogenase, domain 2"/>
    <property type="match status" value="1"/>
</dbReference>
<feature type="domain" description="3-hydroxyacyl-CoA dehydrogenase C-terminal" evidence="2">
    <location>
        <begin position="200"/>
        <end position="268"/>
    </location>
</feature>
<dbReference type="GO" id="GO:0016616">
    <property type="term" value="F:oxidoreductase activity, acting on the CH-OH group of donors, NAD or NADP as acceptor"/>
    <property type="evidence" value="ECO:0007669"/>
    <property type="project" value="InterPro"/>
</dbReference>
<keyword evidence="1" id="KW-0560">Oxidoreductase</keyword>
<dbReference type="OrthoDB" id="9803287at2"/>
<dbReference type="InterPro" id="IPR008927">
    <property type="entry name" value="6-PGluconate_DH-like_C_sf"/>
</dbReference>
<organism evidence="4 5">
    <name type="scientific">Bordetella genomosp. 12</name>
    <dbReference type="NCBI Taxonomy" id="463035"/>
    <lineage>
        <taxon>Bacteria</taxon>
        <taxon>Pseudomonadati</taxon>
        <taxon>Pseudomonadota</taxon>
        <taxon>Betaproteobacteria</taxon>
        <taxon>Burkholderiales</taxon>
        <taxon>Alcaligenaceae</taxon>
        <taxon>Bordetella</taxon>
    </lineage>
</organism>